<feature type="active site" description="Proton donor" evidence="12">
    <location>
        <position position="117"/>
    </location>
</feature>
<dbReference type="PANTHER" id="PTHR43783">
    <property type="entry name" value="UDP-N-ACETYLGLUCOSAMINE 1-CARBOXYVINYLTRANSFERASE"/>
    <property type="match status" value="1"/>
</dbReference>
<dbReference type="Proteomes" id="UP000198558">
    <property type="component" value="Unassembled WGS sequence"/>
</dbReference>
<feature type="binding site" evidence="12">
    <location>
        <begin position="122"/>
        <end position="126"/>
    </location>
    <ligand>
        <name>UDP-N-acetyl-alpha-D-glucosamine</name>
        <dbReference type="ChEBI" id="CHEBI:57705"/>
    </ligand>
</feature>
<evidence type="ECO:0000256" key="2">
    <source>
        <dbReference type="ARBA" id="ARBA00004752"/>
    </source>
</evidence>
<feature type="binding site" evidence="12">
    <location>
        <position position="93"/>
    </location>
    <ligand>
        <name>UDP-N-acetyl-alpha-D-glucosamine</name>
        <dbReference type="ChEBI" id="CHEBI:57705"/>
    </ligand>
</feature>
<feature type="binding site" evidence="12">
    <location>
        <position position="329"/>
    </location>
    <ligand>
        <name>UDP-N-acetyl-alpha-D-glucosamine</name>
        <dbReference type="ChEBI" id="CHEBI:57705"/>
    </ligand>
</feature>
<name>A0A1I0I218_9FIRM</name>
<evidence type="ECO:0000313" key="16">
    <source>
        <dbReference type="Proteomes" id="UP000198558"/>
    </source>
</evidence>
<dbReference type="NCBIfam" id="NF006873">
    <property type="entry name" value="PRK09369.1"/>
    <property type="match status" value="1"/>
</dbReference>
<dbReference type="InterPro" id="IPR005750">
    <property type="entry name" value="UDP_GlcNAc_COvinyl_MurA"/>
</dbReference>
<keyword evidence="16" id="KW-1185">Reference proteome</keyword>
<evidence type="ECO:0000313" key="15">
    <source>
        <dbReference type="EMBL" id="SET89620.1"/>
    </source>
</evidence>
<dbReference type="InterPro" id="IPR036968">
    <property type="entry name" value="Enolpyruvate_Tfrase_sf"/>
</dbReference>
<dbReference type="Proteomes" id="UP000490821">
    <property type="component" value="Unassembled WGS sequence"/>
</dbReference>
<keyword evidence="6 12" id="KW-0133">Cell shape</keyword>
<dbReference type="InterPro" id="IPR001986">
    <property type="entry name" value="Enolpyruvate_Tfrase_dom"/>
</dbReference>
<organism evidence="15 16">
    <name type="scientific">Thomasclavelia cocleata</name>
    <dbReference type="NCBI Taxonomy" id="69824"/>
    <lineage>
        <taxon>Bacteria</taxon>
        <taxon>Bacillati</taxon>
        <taxon>Bacillota</taxon>
        <taxon>Erysipelotrichia</taxon>
        <taxon>Erysipelotrichales</taxon>
        <taxon>Coprobacillaceae</taxon>
        <taxon>Thomasclavelia</taxon>
    </lineage>
</organism>
<comment type="similarity">
    <text evidence="10 12">Belongs to the EPSP synthase family. MurA subfamily.</text>
</comment>
<evidence type="ECO:0000256" key="6">
    <source>
        <dbReference type="ARBA" id="ARBA00022960"/>
    </source>
</evidence>
<keyword evidence="5 12" id="KW-0808">Transferase</keyword>
<evidence type="ECO:0000256" key="8">
    <source>
        <dbReference type="ARBA" id="ARBA00023306"/>
    </source>
</evidence>
<dbReference type="GO" id="GO:0008760">
    <property type="term" value="F:UDP-N-acetylglucosamine 1-carboxyvinyltransferase activity"/>
    <property type="evidence" value="ECO:0007669"/>
    <property type="project" value="UniProtKB-UniRule"/>
</dbReference>
<dbReference type="InterPro" id="IPR050068">
    <property type="entry name" value="MurA_subfamily"/>
</dbReference>
<reference evidence="14 17" key="3">
    <citation type="journal article" date="2020" name="Microbiome">
        <title>Single-cell genomics of uncultured bacteria reveals dietary fiber responders in the mouse gut microbiota.</title>
        <authorList>
            <person name="Chijiiwa R."/>
            <person name="Hosokawa M."/>
            <person name="Kogawa M."/>
            <person name="Nishikawa Y."/>
            <person name="Ide K."/>
            <person name="Sakanashi C."/>
            <person name="Takahashi K."/>
            <person name="Takeyama H."/>
        </authorList>
    </citation>
    <scope>NUCLEOTIDE SEQUENCE [LARGE SCALE GENOMIC DNA]</scope>
    <source>
        <strain evidence="14">IMSAGC_017</strain>
    </source>
</reference>
<keyword evidence="9 12" id="KW-0961">Cell wall biogenesis/degradation</keyword>
<evidence type="ECO:0000313" key="17">
    <source>
        <dbReference type="Proteomes" id="UP000490821"/>
    </source>
</evidence>
<comment type="subcellular location">
    <subcellularLocation>
        <location evidence="1 12">Cytoplasm</location>
    </subcellularLocation>
</comment>
<protein>
    <recommendedName>
        <fullName evidence="12">UDP-N-acetylglucosamine 1-carboxyvinyltransferase</fullName>
        <ecNumber evidence="12">2.5.1.7</ecNumber>
    </recommendedName>
    <alternativeName>
        <fullName evidence="12">Enoylpyruvate transferase</fullName>
    </alternativeName>
    <alternativeName>
        <fullName evidence="12">UDP-N-acetylglucosamine enolpyruvyl transferase</fullName>
        <shortName evidence="12">EPT</shortName>
    </alternativeName>
</protein>
<dbReference type="CDD" id="cd01555">
    <property type="entry name" value="UdpNAET"/>
    <property type="match status" value="1"/>
</dbReference>
<dbReference type="EC" id="2.5.1.7" evidence="12"/>
<keyword evidence="12" id="KW-0670">Pyruvate</keyword>
<dbReference type="AlphaFoldDB" id="A0A1I0I218"/>
<reference evidence="15" key="1">
    <citation type="submission" date="2016-10" db="EMBL/GenBank/DDBJ databases">
        <authorList>
            <person name="de Groot N.N."/>
        </authorList>
    </citation>
    <scope>NUCLEOTIDE SEQUENCE [LARGE SCALE GENOMIC DNA]</scope>
    <source>
        <strain evidence="15">DSM 1551</strain>
    </source>
</reference>
<dbReference type="NCBIfam" id="NF009470">
    <property type="entry name" value="PRK12830.1"/>
    <property type="match status" value="1"/>
</dbReference>
<dbReference type="SUPFAM" id="SSF55205">
    <property type="entry name" value="EPT/RTPC-like"/>
    <property type="match status" value="1"/>
</dbReference>
<keyword evidence="3 12" id="KW-0963">Cytoplasm</keyword>
<comment type="caution">
    <text evidence="12">Lacks conserved residue(s) required for the propagation of feature annotation.</text>
</comment>
<keyword evidence="8 12" id="KW-0131">Cell cycle</keyword>
<dbReference type="HAMAP" id="MF_00111">
    <property type="entry name" value="MurA"/>
    <property type="match status" value="1"/>
</dbReference>
<evidence type="ECO:0000256" key="5">
    <source>
        <dbReference type="ARBA" id="ARBA00022679"/>
    </source>
</evidence>
<dbReference type="UniPathway" id="UPA00219"/>
<reference evidence="16" key="2">
    <citation type="submission" date="2016-10" db="EMBL/GenBank/DDBJ databases">
        <authorList>
            <person name="Varghese N."/>
            <person name="Submissions S."/>
        </authorList>
    </citation>
    <scope>NUCLEOTIDE SEQUENCE [LARGE SCALE GENOMIC DNA]</scope>
    <source>
        <strain evidence="16">DSM 1551</strain>
    </source>
</reference>
<dbReference type="GO" id="GO:0005737">
    <property type="term" value="C:cytoplasm"/>
    <property type="evidence" value="ECO:0007669"/>
    <property type="project" value="UniProtKB-SubCell"/>
</dbReference>
<comment type="function">
    <text evidence="12">Cell wall formation. Adds enolpyruvyl to UDP-N-acetylglucosamine.</text>
</comment>
<dbReference type="GO" id="GO:0019277">
    <property type="term" value="P:UDP-N-acetylgalactosamine biosynthetic process"/>
    <property type="evidence" value="ECO:0007669"/>
    <property type="project" value="InterPro"/>
</dbReference>
<dbReference type="NCBIfam" id="TIGR01072">
    <property type="entry name" value="murA"/>
    <property type="match status" value="1"/>
</dbReference>
<comment type="pathway">
    <text evidence="2 12">Cell wall biogenesis; peptidoglycan biosynthesis.</text>
</comment>
<feature type="domain" description="Enolpyruvate transferase" evidence="13">
    <location>
        <begin position="8"/>
        <end position="408"/>
    </location>
</feature>
<dbReference type="GeneID" id="78289662"/>
<dbReference type="GO" id="GO:0051301">
    <property type="term" value="P:cell division"/>
    <property type="evidence" value="ECO:0007669"/>
    <property type="project" value="UniProtKB-KW"/>
</dbReference>
<feature type="modified residue" description="2-(S-cysteinyl)pyruvic acid O-phosphothioketal" evidence="12">
    <location>
        <position position="117"/>
    </location>
</feature>
<proteinExistence type="inferred from homology"/>
<dbReference type="RefSeq" id="WP_092357064.1">
    <property type="nucleotide sequence ID" value="NZ_BLMI01000181.1"/>
</dbReference>
<keyword evidence="7 12" id="KW-0573">Peptidoglycan synthesis</keyword>
<evidence type="ECO:0000256" key="9">
    <source>
        <dbReference type="ARBA" id="ARBA00023316"/>
    </source>
</evidence>
<evidence type="ECO:0000259" key="13">
    <source>
        <dbReference type="Pfam" id="PF00275"/>
    </source>
</evidence>
<dbReference type="EMBL" id="BLMI01000181">
    <property type="protein sequence ID" value="GFI41474.1"/>
    <property type="molecule type" value="Genomic_DNA"/>
</dbReference>
<dbReference type="OrthoDB" id="9803760at2"/>
<sequence length="422" mass="45046">MSEVIAIEGGHKLNGTVVVSGAKNATVALIPAIVLADSPVTVYGVPNISDVDALGVLLRELNCNVEKNEDVLVVDPTNLKNKPLIGEAVDKLRASYYLMGALLGKCKKVTMKMPGGCFLGPRPIDLHIKGFEALGATVDYSSDGTYTIQAERLIGNKIYMDFASVGATINILLAAVKAEGKTTIENAAKEPEIIDVVNLLTKMGAKIRGAGTDTITIEGVETLHGCNHEIIPDRIEAGTFLVIAAAAGEKVIVQNVIPQHLEAVTSKLKEIGVKMDIVGDSIIVHGGIENLKPVDIRTQVYPGFATDLQQPLTALLTQCQGSSQVVETIYPERFGHCYQLNSMGAKIAQEEAMCYIDGPTPLHGARVYATDLRCGAALIVAALIADGVTEIGNVYHIDRGYENIDHKLISLGAVITRREIED</sequence>
<feature type="binding site" evidence="12">
    <location>
        <position position="307"/>
    </location>
    <ligand>
        <name>UDP-N-acetyl-alpha-D-glucosamine</name>
        <dbReference type="ChEBI" id="CHEBI:57705"/>
    </ligand>
</feature>
<gene>
    <name evidence="14" type="primary">murAB_2</name>
    <name evidence="12" type="synonym">murA</name>
    <name evidence="14" type="ORF">IMSAGC017_01518</name>
    <name evidence="15" type="ORF">SAMN04489758_1702</name>
</gene>
<dbReference type="PANTHER" id="PTHR43783:SF2">
    <property type="entry name" value="UDP-N-ACETYLGLUCOSAMINE 1-CARBOXYVINYLTRANSFERASE 2"/>
    <property type="match status" value="1"/>
</dbReference>
<dbReference type="GO" id="GO:0009252">
    <property type="term" value="P:peptidoglycan biosynthetic process"/>
    <property type="evidence" value="ECO:0007669"/>
    <property type="project" value="UniProtKB-UniRule"/>
</dbReference>
<dbReference type="InterPro" id="IPR013792">
    <property type="entry name" value="RNA3'P_cycl/enolpyr_Trfase_a/b"/>
</dbReference>
<accession>A0A1I0I218</accession>
<evidence type="ECO:0000256" key="7">
    <source>
        <dbReference type="ARBA" id="ARBA00022984"/>
    </source>
</evidence>
<keyword evidence="4 12" id="KW-0132">Cell division</keyword>
<evidence type="ECO:0000256" key="12">
    <source>
        <dbReference type="HAMAP-Rule" id="MF_00111"/>
    </source>
</evidence>
<evidence type="ECO:0000256" key="11">
    <source>
        <dbReference type="ARBA" id="ARBA00047527"/>
    </source>
</evidence>
<evidence type="ECO:0000256" key="4">
    <source>
        <dbReference type="ARBA" id="ARBA00022618"/>
    </source>
</evidence>
<comment type="catalytic activity">
    <reaction evidence="11 12">
        <text>phosphoenolpyruvate + UDP-N-acetyl-alpha-D-glucosamine = UDP-N-acetyl-3-O-(1-carboxyvinyl)-alpha-D-glucosamine + phosphate</text>
        <dbReference type="Rhea" id="RHEA:18681"/>
        <dbReference type="ChEBI" id="CHEBI:43474"/>
        <dbReference type="ChEBI" id="CHEBI:57705"/>
        <dbReference type="ChEBI" id="CHEBI:58702"/>
        <dbReference type="ChEBI" id="CHEBI:68483"/>
        <dbReference type="EC" id="2.5.1.7"/>
    </reaction>
</comment>
<dbReference type="GO" id="GO:0008360">
    <property type="term" value="P:regulation of cell shape"/>
    <property type="evidence" value="ECO:0007669"/>
    <property type="project" value="UniProtKB-KW"/>
</dbReference>
<evidence type="ECO:0000256" key="1">
    <source>
        <dbReference type="ARBA" id="ARBA00004496"/>
    </source>
</evidence>
<dbReference type="GO" id="GO:0071555">
    <property type="term" value="P:cell wall organization"/>
    <property type="evidence" value="ECO:0007669"/>
    <property type="project" value="UniProtKB-KW"/>
</dbReference>
<evidence type="ECO:0000256" key="3">
    <source>
        <dbReference type="ARBA" id="ARBA00022490"/>
    </source>
</evidence>
<dbReference type="EMBL" id="FOIN01000070">
    <property type="protein sequence ID" value="SET89620.1"/>
    <property type="molecule type" value="Genomic_DNA"/>
</dbReference>
<evidence type="ECO:0000313" key="14">
    <source>
        <dbReference type="EMBL" id="GFI41474.1"/>
    </source>
</evidence>
<dbReference type="Pfam" id="PF00275">
    <property type="entry name" value="EPSP_synthase"/>
    <property type="match status" value="1"/>
</dbReference>
<dbReference type="Gene3D" id="3.65.10.10">
    <property type="entry name" value="Enolpyruvate transferase domain"/>
    <property type="match status" value="2"/>
</dbReference>
<evidence type="ECO:0000256" key="10">
    <source>
        <dbReference type="ARBA" id="ARBA00038367"/>
    </source>
</evidence>
<feature type="binding site" evidence="12">
    <location>
        <begin position="23"/>
        <end position="24"/>
    </location>
    <ligand>
        <name>phosphoenolpyruvate</name>
        <dbReference type="ChEBI" id="CHEBI:58702"/>
    </ligand>
</feature>